<protein>
    <submittedName>
        <fullName evidence="3">Uncharacterized protein</fullName>
    </submittedName>
</protein>
<dbReference type="EMBL" id="CAJNOO010000746">
    <property type="protein sequence ID" value="CAF1024571.1"/>
    <property type="molecule type" value="Genomic_DNA"/>
</dbReference>
<dbReference type="EMBL" id="CAJOBE010009095">
    <property type="protein sequence ID" value="CAF4077114.1"/>
    <property type="molecule type" value="Genomic_DNA"/>
</dbReference>
<feature type="transmembrane region" description="Helical" evidence="1">
    <location>
        <begin position="7"/>
        <end position="27"/>
    </location>
</feature>
<accession>A0A814PIB3</accession>
<dbReference type="OrthoDB" id="2149840at2759"/>
<keyword evidence="1" id="KW-1133">Transmembrane helix</keyword>
<comment type="caution">
    <text evidence="3">The sequence shown here is derived from an EMBL/GenBank/DDBJ whole genome shotgun (WGS) entry which is preliminary data.</text>
</comment>
<evidence type="ECO:0000313" key="3">
    <source>
        <dbReference type="EMBL" id="CAF1105570.1"/>
    </source>
</evidence>
<reference evidence="3" key="1">
    <citation type="submission" date="2021-02" db="EMBL/GenBank/DDBJ databases">
        <authorList>
            <person name="Nowell W R."/>
        </authorList>
    </citation>
    <scope>NUCLEOTIDE SEQUENCE</scope>
</reference>
<dbReference type="EMBL" id="CAJOAX010005388">
    <property type="protein sequence ID" value="CAF3946127.1"/>
    <property type="molecule type" value="Genomic_DNA"/>
</dbReference>
<dbReference type="Proteomes" id="UP000663882">
    <property type="component" value="Unassembled WGS sequence"/>
</dbReference>
<dbReference type="PANTHER" id="PTHR31061:SF24">
    <property type="entry name" value="LD22376P"/>
    <property type="match status" value="1"/>
</dbReference>
<gene>
    <name evidence="5" type="ORF">FNK824_LOCUS30147</name>
    <name evidence="4" type="ORF">OTI717_LOCUS26128</name>
    <name evidence="2" type="ORF">RFH988_LOCUS15378</name>
    <name evidence="3" type="ORF">SEV965_LOCUS16107</name>
</gene>
<evidence type="ECO:0000313" key="6">
    <source>
        <dbReference type="Proteomes" id="UP000663889"/>
    </source>
</evidence>
<dbReference type="Proteomes" id="UP000663874">
    <property type="component" value="Unassembled WGS sequence"/>
</dbReference>
<dbReference type="AlphaFoldDB" id="A0A814PIB3"/>
<feature type="transmembrane region" description="Helical" evidence="1">
    <location>
        <begin position="61"/>
        <end position="81"/>
    </location>
</feature>
<evidence type="ECO:0000313" key="5">
    <source>
        <dbReference type="EMBL" id="CAF4077114.1"/>
    </source>
</evidence>
<name>A0A814PIB3_9BILA</name>
<evidence type="ECO:0000313" key="2">
    <source>
        <dbReference type="EMBL" id="CAF1024571.1"/>
    </source>
</evidence>
<keyword evidence="1" id="KW-0812">Transmembrane</keyword>
<sequence>MDIYSNIWCSSTFSSLLFFAATLVLIFDDNEDEPYSSQWPIGNDVRQRIRVEVSNTLFHFWSQWLFILLITIARVLITFILKFDDCPRGYLGSSGKYEHGKYQNCTGGAAGYIDRLILRSSHMDNSPTCKNIYNTQVPHDSEGLLGILTGTLLCYLDVQAGHSFAHSTRVRRVCAHWLISGFIY</sequence>
<dbReference type="EMBL" id="CAJNOU010000869">
    <property type="protein sequence ID" value="CAF1105570.1"/>
    <property type="molecule type" value="Genomic_DNA"/>
</dbReference>
<dbReference type="Proteomes" id="UP000663889">
    <property type="component" value="Unassembled WGS sequence"/>
</dbReference>
<evidence type="ECO:0000313" key="4">
    <source>
        <dbReference type="EMBL" id="CAF3946127.1"/>
    </source>
</evidence>
<dbReference type="Proteomes" id="UP000663823">
    <property type="component" value="Unassembled WGS sequence"/>
</dbReference>
<proteinExistence type="predicted"/>
<organism evidence="3 6">
    <name type="scientific">Rotaria sordida</name>
    <dbReference type="NCBI Taxonomy" id="392033"/>
    <lineage>
        <taxon>Eukaryota</taxon>
        <taxon>Metazoa</taxon>
        <taxon>Spiralia</taxon>
        <taxon>Gnathifera</taxon>
        <taxon>Rotifera</taxon>
        <taxon>Eurotatoria</taxon>
        <taxon>Bdelloidea</taxon>
        <taxon>Philodinida</taxon>
        <taxon>Philodinidae</taxon>
        <taxon>Rotaria</taxon>
    </lineage>
</organism>
<keyword evidence="1" id="KW-0472">Membrane</keyword>
<evidence type="ECO:0000256" key="1">
    <source>
        <dbReference type="SAM" id="Phobius"/>
    </source>
</evidence>
<dbReference type="PANTHER" id="PTHR31061">
    <property type="entry name" value="LD22376P"/>
    <property type="match status" value="1"/>
</dbReference>